<protein>
    <recommendedName>
        <fullName evidence="3">Integrase</fullName>
    </recommendedName>
</protein>
<dbReference type="EMBL" id="BMND01000067">
    <property type="protein sequence ID" value="GGN64766.1"/>
    <property type="molecule type" value="Genomic_DNA"/>
</dbReference>
<accession>A0ABQ2K4B9</accession>
<gene>
    <name evidence="1" type="ORF">GCM10012285_67060</name>
</gene>
<organism evidence="1 2">
    <name type="scientific">Streptomyces kronopolitis</name>
    <dbReference type="NCBI Taxonomy" id="1612435"/>
    <lineage>
        <taxon>Bacteria</taxon>
        <taxon>Bacillati</taxon>
        <taxon>Actinomycetota</taxon>
        <taxon>Actinomycetes</taxon>
        <taxon>Kitasatosporales</taxon>
        <taxon>Streptomycetaceae</taxon>
        <taxon>Streptomyces</taxon>
    </lineage>
</organism>
<reference evidence="2" key="1">
    <citation type="journal article" date="2019" name="Int. J. Syst. Evol. Microbiol.">
        <title>The Global Catalogue of Microorganisms (GCM) 10K type strain sequencing project: providing services to taxonomists for standard genome sequencing and annotation.</title>
        <authorList>
            <consortium name="The Broad Institute Genomics Platform"/>
            <consortium name="The Broad Institute Genome Sequencing Center for Infectious Disease"/>
            <person name="Wu L."/>
            <person name="Ma J."/>
        </authorList>
    </citation>
    <scope>NUCLEOTIDE SEQUENCE [LARGE SCALE GENOMIC DNA]</scope>
    <source>
        <strain evidence="2">CGMCC 4.7323</strain>
    </source>
</reference>
<evidence type="ECO:0008006" key="3">
    <source>
        <dbReference type="Google" id="ProtNLM"/>
    </source>
</evidence>
<name>A0ABQ2K4B9_9ACTN</name>
<evidence type="ECO:0000313" key="2">
    <source>
        <dbReference type="Proteomes" id="UP000600080"/>
    </source>
</evidence>
<comment type="caution">
    <text evidence="1">The sequence shown here is derived from an EMBL/GenBank/DDBJ whole genome shotgun (WGS) entry which is preliminary data.</text>
</comment>
<keyword evidence="2" id="KW-1185">Reference proteome</keyword>
<proteinExistence type="predicted"/>
<evidence type="ECO:0000313" key="1">
    <source>
        <dbReference type="EMBL" id="GGN64766.1"/>
    </source>
</evidence>
<sequence>MNHSNLPGQRVEGGVELLAPTLRRTVIVGSDLSLTHAIDLVNDAWREMTTRNEMSEQTFNKFGLLIRRFGRYATVRGALLLSDVSSGIAEDFVNARGRSRHGHVSDSAVATRLVRRSVVRTAFRTLRDLGLSDQDPTRDIVLPARSHEGVRPLTEDEAVLLRHHAAYTTRPTRHAAAAALALAGGHTGEIGHSVVADLDLPHNRVWMHGARKYNPRWCRLDAWNRHILAERARQVLAQHPNESTARLAVSCAPAPDPALQARTCVALRDLLRRIGLDGEADVTPASVTTRAAVETFESTGRIEESARRLGLRSLDRAAAIVGYDWQNDPTHTDGGPARA</sequence>
<dbReference type="Proteomes" id="UP000600080">
    <property type="component" value="Unassembled WGS sequence"/>
</dbReference>
<dbReference type="InterPro" id="IPR011010">
    <property type="entry name" value="DNA_brk_join_enz"/>
</dbReference>
<dbReference type="SUPFAM" id="SSF56349">
    <property type="entry name" value="DNA breaking-rejoining enzymes"/>
    <property type="match status" value="1"/>
</dbReference>